<keyword evidence="1" id="KW-0472">Membrane</keyword>
<keyword evidence="1" id="KW-0812">Transmembrane</keyword>
<organism evidence="2 3">
    <name type="scientific">Anaeroglobus geminatus F0357</name>
    <dbReference type="NCBI Taxonomy" id="861450"/>
    <lineage>
        <taxon>Bacteria</taxon>
        <taxon>Bacillati</taxon>
        <taxon>Bacillota</taxon>
        <taxon>Negativicutes</taxon>
        <taxon>Veillonellales</taxon>
        <taxon>Veillonellaceae</taxon>
        <taxon>Anaeroglobus</taxon>
    </lineage>
</organism>
<evidence type="ECO:0000256" key="1">
    <source>
        <dbReference type="SAM" id="Phobius"/>
    </source>
</evidence>
<dbReference type="Proteomes" id="UP000005481">
    <property type="component" value="Unassembled WGS sequence"/>
</dbReference>
<name>G9YHB5_9FIRM</name>
<gene>
    <name evidence="2" type="ORF">HMPREF0080_01041</name>
</gene>
<evidence type="ECO:0000313" key="2">
    <source>
        <dbReference type="EMBL" id="EHM41169.1"/>
    </source>
</evidence>
<sequence>MYIRSLCQKVRLLKYKYIMLVFILPPSSLLCNIIYVFCIYIFVYLVRHRHEISKKSGSLNI</sequence>
<keyword evidence="3" id="KW-1185">Reference proteome</keyword>
<keyword evidence="1" id="KW-1133">Transmembrane helix</keyword>
<comment type="caution">
    <text evidence="2">The sequence shown here is derived from an EMBL/GenBank/DDBJ whole genome shotgun (WGS) entry which is preliminary data.</text>
</comment>
<proteinExistence type="predicted"/>
<dbReference type="HOGENOM" id="CLU_2912305_0_0_9"/>
<dbReference type="AlphaFoldDB" id="G9YHB5"/>
<reference evidence="2 3" key="1">
    <citation type="submission" date="2011-08" db="EMBL/GenBank/DDBJ databases">
        <authorList>
            <person name="Weinstock G."/>
            <person name="Sodergren E."/>
            <person name="Clifton S."/>
            <person name="Fulton L."/>
            <person name="Fulton B."/>
            <person name="Courtney L."/>
            <person name="Fronick C."/>
            <person name="Harrison M."/>
            <person name="Strong C."/>
            <person name="Farmer C."/>
            <person name="Delahaunty K."/>
            <person name="Markovic C."/>
            <person name="Hall O."/>
            <person name="Minx P."/>
            <person name="Tomlinson C."/>
            <person name="Mitreva M."/>
            <person name="Hou S."/>
            <person name="Chen J."/>
            <person name="Wollam A."/>
            <person name="Pepin K.H."/>
            <person name="Johnson M."/>
            <person name="Bhonagiri V."/>
            <person name="Zhang X."/>
            <person name="Suruliraj S."/>
            <person name="Warren W."/>
            <person name="Chinwalla A."/>
            <person name="Mardis E.R."/>
            <person name="Wilson R.K."/>
        </authorList>
    </citation>
    <scope>NUCLEOTIDE SEQUENCE [LARGE SCALE GENOMIC DNA]</scope>
    <source>
        <strain evidence="2 3">F0357</strain>
    </source>
</reference>
<accession>G9YHB5</accession>
<protein>
    <submittedName>
        <fullName evidence="2">Uncharacterized protein</fullName>
    </submittedName>
</protein>
<feature type="transmembrane region" description="Helical" evidence="1">
    <location>
        <begin position="20"/>
        <end position="46"/>
    </location>
</feature>
<evidence type="ECO:0000313" key="3">
    <source>
        <dbReference type="Proteomes" id="UP000005481"/>
    </source>
</evidence>
<dbReference type="STRING" id="861450.HMPREF0080_01041"/>
<dbReference type="EMBL" id="AGCJ01000038">
    <property type="protein sequence ID" value="EHM41169.1"/>
    <property type="molecule type" value="Genomic_DNA"/>
</dbReference>